<dbReference type="OrthoDB" id="407832at2759"/>
<name>A0A8E2JXE1_9PEZI</name>
<keyword evidence="3" id="KW-1185">Reference proteome</keyword>
<gene>
    <name evidence="2" type="ORF">AOQ84DRAFT_125946</name>
</gene>
<dbReference type="GO" id="GO:0003700">
    <property type="term" value="F:DNA-binding transcription factor activity"/>
    <property type="evidence" value="ECO:0007669"/>
    <property type="project" value="TreeGrafter"/>
</dbReference>
<proteinExistence type="predicted"/>
<dbReference type="GO" id="GO:0000976">
    <property type="term" value="F:transcription cis-regulatory region binding"/>
    <property type="evidence" value="ECO:0007669"/>
    <property type="project" value="TreeGrafter"/>
</dbReference>
<keyword evidence="1" id="KW-0539">Nucleus</keyword>
<reference evidence="2 3" key="1">
    <citation type="journal article" date="2016" name="Nat. Commun.">
        <title>Ectomycorrhizal ecology is imprinted in the genome of the dominant symbiotic fungus Cenococcum geophilum.</title>
        <authorList>
            <consortium name="DOE Joint Genome Institute"/>
            <person name="Peter M."/>
            <person name="Kohler A."/>
            <person name="Ohm R.A."/>
            <person name="Kuo A."/>
            <person name="Krutzmann J."/>
            <person name="Morin E."/>
            <person name="Arend M."/>
            <person name="Barry K.W."/>
            <person name="Binder M."/>
            <person name="Choi C."/>
            <person name="Clum A."/>
            <person name="Copeland A."/>
            <person name="Grisel N."/>
            <person name="Haridas S."/>
            <person name="Kipfer T."/>
            <person name="LaButti K."/>
            <person name="Lindquist E."/>
            <person name="Lipzen A."/>
            <person name="Maire R."/>
            <person name="Meier B."/>
            <person name="Mihaltcheva S."/>
            <person name="Molinier V."/>
            <person name="Murat C."/>
            <person name="Poggeler S."/>
            <person name="Quandt C.A."/>
            <person name="Sperisen C."/>
            <person name="Tritt A."/>
            <person name="Tisserant E."/>
            <person name="Crous P.W."/>
            <person name="Henrissat B."/>
            <person name="Nehls U."/>
            <person name="Egli S."/>
            <person name="Spatafora J.W."/>
            <person name="Grigoriev I.V."/>
            <person name="Martin F.M."/>
        </authorList>
    </citation>
    <scope>NUCLEOTIDE SEQUENCE [LARGE SCALE GENOMIC DNA]</scope>
    <source>
        <strain evidence="2 3">CBS 207.34</strain>
    </source>
</reference>
<dbReference type="AlphaFoldDB" id="A0A8E2JXE1"/>
<dbReference type="GO" id="GO:0045944">
    <property type="term" value="P:positive regulation of transcription by RNA polymerase II"/>
    <property type="evidence" value="ECO:0007669"/>
    <property type="project" value="TreeGrafter"/>
</dbReference>
<protein>
    <submittedName>
        <fullName evidence="2">Uncharacterized protein</fullName>
    </submittedName>
</protein>
<dbReference type="PANTHER" id="PTHR37534:SF2">
    <property type="entry name" value="N-ACETYLTRANSFERASE DOMAIN-CONTAINING PROTEIN"/>
    <property type="match status" value="1"/>
</dbReference>
<dbReference type="GO" id="GO:0005634">
    <property type="term" value="C:nucleus"/>
    <property type="evidence" value="ECO:0007669"/>
    <property type="project" value="TreeGrafter"/>
</dbReference>
<organism evidence="2 3">
    <name type="scientific">Glonium stellatum</name>
    <dbReference type="NCBI Taxonomy" id="574774"/>
    <lineage>
        <taxon>Eukaryota</taxon>
        <taxon>Fungi</taxon>
        <taxon>Dikarya</taxon>
        <taxon>Ascomycota</taxon>
        <taxon>Pezizomycotina</taxon>
        <taxon>Dothideomycetes</taxon>
        <taxon>Pleosporomycetidae</taxon>
        <taxon>Gloniales</taxon>
        <taxon>Gloniaceae</taxon>
        <taxon>Glonium</taxon>
    </lineage>
</organism>
<evidence type="ECO:0000313" key="3">
    <source>
        <dbReference type="Proteomes" id="UP000250140"/>
    </source>
</evidence>
<accession>A0A8E2JXE1</accession>
<dbReference type="Proteomes" id="UP000250140">
    <property type="component" value="Unassembled WGS sequence"/>
</dbReference>
<evidence type="ECO:0000313" key="2">
    <source>
        <dbReference type="EMBL" id="OCL13139.1"/>
    </source>
</evidence>
<evidence type="ECO:0000256" key="1">
    <source>
        <dbReference type="ARBA" id="ARBA00023242"/>
    </source>
</evidence>
<dbReference type="EMBL" id="KV748779">
    <property type="protein sequence ID" value="OCL13139.1"/>
    <property type="molecule type" value="Genomic_DNA"/>
</dbReference>
<sequence length="326" mass="37291">MAASSPMLLKAILAHSSHHISRVTDSNHSLPFQYQEECLGLLIPKLHKDDYFKDESIVLATIFLRSFGEFEDVEAGKCHLSGTSLFIEAGGDNLLGQRNRALDAAYWIHLRQEIYYALVERCNIRANLDVSPSNSPADPRNDTDWCNRIVWICAQTFRWAFGGNSTVDRWRELQYLVREWEIHRPCTFEAILDLPGHPSAKDWNAELWYSHNEHVDAMQYLLIAKLILMIHDPTTPKMGLQAQSAAVNIQEMTQDLVRKMCITAKCANFIPAKFLACNTLFACGSVFTRKQDRDNVIDFLRSSERNYGYATRRHVDAILNIWDASP</sequence>
<dbReference type="PANTHER" id="PTHR37534">
    <property type="entry name" value="TRANSCRIPTIONAL ACTIVATOR PROTEIN UGA3"/>
    <property type="match status" value="1"/>
</dbReference>